<feature type="chain" id="PRO_5046260879" evidence="1">
    <location>
        <begin position="25"/>
        <end position="405"/>
    </location>
</feature>
<gene>
    <name evidence="2" type="ORF">H4Q32_024929</name>
</gene>
<accession>A0ABQ8L700</accession>
<dbReference type="EMBL" id="JACTAM010001258">
    <property type="protein sequence ID" value="KAI2646502.1"/>
    <property type="molecule type" value="Genomic_DNA"/>
</dbReference>
<feature type="signal peptide" evidence="1">
    <location>
        <begin position="1"/>
        <end position="24"/>
    </location>
</feature>
<name>A0ABQ8L700_LABRO</name>
<comment type="caution">
    <text evidence="2">The sequence shown here is derived from an EMBL/GenBank/DDBJ whole genome shotgun (WGS) entry which is preliminary data.</text>
</comment>
<keyword evidence="3" id="KW-1185">Reference proteome</keyword>
<protein>
    <submittedName>
        <fullName evidence="2">Magnesium transport protein CorA</fullName>
    </submittedName>
</protein>
<evidence type="ECO:0000313" key="2">
    <source>
        <dbReference type="EMBL" id="KAI2646502.1"/>
    </source>
</evidence>
<organism evidence="2 3">
    <name type="scientific">Labeo rohita</name>
    <name type="common">Indian major carp</name>
    <name type="synonym">Cyprinus rohita</name>
    <dbReference type="NCBI Taxonomy" id="84645"/>
    <lineage>
        <taxon>Eukaryota</taxon>
        <taxon>Metazoa</taxon>
        <taxon>Chordata</taxon>
        <taxon>Craniata</taxon>
        <taxon>Vertebrata</taxon>
        <taxon>Euteleostomi</taxon>
        <taxon>Actinopterygii</taxon>
        <taxon>Neopterygii</taxon>
        <taxon>Teleostei</taxon>
        <taxon>Ostariophysi</taxon>
        <taxon>Cypriniformes</taxon>
        <taxon>Cyprinidae</taxon>
        <taxon>Labeoninae</taxon>
        <taxon>Labeonini</taxon>
        <taxon>Labeo</taxon>
    </lineage>
</organism>
<dbReference type="PANTHER" id="PTHR33332">
    <property type="entry name" value="REVERSE TRANSCRIPTASE DOMAIN-CONTAINING PROTEIN"/>
    <property type="match status" value="1"/>
</dbReference>
<sequence length="405" mass="46229">MSACRLLLSCLIVWLLAWYSNCGALVVYDRQLDIRSTLFNFHKSDVECVFNKQHESLITDIPDCIRRWPLNNLRRKRRRKRGCQGGLAIKLKARLPVSRAATWRLCVSWIRCTDGFDLFSQCFTKSCSHLLLDSPLSDLDADEHLSLLNSAWLDVMNETAPLKPLKHKPKSELWHTAETRLLRQTCRKAERKWKKDSLHISLQLFKDSLLAYQRAAKLAKATYFSNLILDNHSRPKVLFSVINSVVNPRFSRFFKGKVSKPGLVAYNPSTELPVSPPLSASWNDFESVSLQSLKDTIAKLKPSSSSYDVRNLGVLLDDTLKFDKQISTVIGSSFYQLRTLAKIKHFLTDKTLEMAVHAFITSRLDYCNSLYCGISKSQIARLQLVQNAAAKFLLKKKKGIMSLRS</sequence>
<keyword evidence="1" id="KW-0732">Signal</keyword>
<proteinExistence type="predicted"/>
<evidence type="ECO:0000256" key="1">
    <source>
        <dbReference type="SAM" id="SignalP"/>
    </source>
</evidence>
<evidence type="ECO:0000313" key="3">
    <source>
        <dbReference type="Proteomes" id="UP000830375"/>
    </source>
</evidence>
<reference evidence="2 3" key="1">
    <citation type="submission" date="2022-01" db="EMBL/GenBank/DDBJ databases">
        <title>A high-quality chromosome-level genome assembly of rohu carp, Labeo rohita.</title>
        <authorList>
            <person name="Arick M.A. II"/>
            <person name="Hsu C.-Y."/>
            <person name="Magbanua Z."/>
            <person name="Pechanova O."/>
            <person name="Grover C."/>
            <person name="Miller E."/>
            <person name="Thrash A."/>
            <person name="Ezzel L."/>
            <person name="Alam S."/>
            <person name="Benzie J."/>
            <person name="Hamilton M."/>
            <person name="Karsi A."/>
            <person name="Lawrence M.L."/>
            <person name="Peterson D.G."/>
        </authorList>
    </citation>
    <scope>NUCLEOTIDE SEQUENCE [LARGE SCALE GENOMIC DNA]</scope>
    <source>
        <strain evidence="3">BAU-BD-2019</strain>
        <tissue evidence="2">Blood</tissue>
    </source>
</reference>
<dbReference type="Proteomes" id="UP000830375">
    <property type="component" value="Unassembled WGS sequence"/>
</dbReference>